<evidence type="ECO:0000259" key="6">
    <source>
        <dbReference type="Pfam" id="PF23121"/>
    </source>
</evidence>
<evidence type="ECO:0000256" key="4">
    <source>
        <dbReference type="ARBA" id="ARBA00023015"/>
    </source>
</evidence>
<keyword evidence="1" id="KW-0479">Metal-binding</keyword>
<gene>
    <name evidence="7" type="ORF">H5410_051182</name>
</gene>
<evidence type="ECO:0000256" key="1">
    <source>
        <dbReference type="ARBA" id="ARBA00022723"/>
    </source>
</evidence>
<dbReference type="Pfam" id="PF23121">
    <property type="entry name" value="SPOC_AIPP2"/>
    <property type="match status" value="1"/>
</dbReference>
<keyword evidence="4" id="KW-0805">Transcription regulation</keyword>
<dbReference type="GO" id="GO:0034244">
    <property type="term" value="P:negative regulation of transcription elongation by RNA polymerase II"/>
    <property type="evidence" value="ECO:0007669"/>
    <property type="project" value="InterPro"/>
</dbReference>
<dbReference type="PANTHER" id="PTHR33304:SF18">
    <property type="entry name" value="CHROMATIN REGULATOR PHD FAMILY-RELATED"/>
    <property type="match status" value="1"/>
</dbReference>
<dbReference type="PANTHER" id="PTHR33304">
    <property type="match status" value="1"/>
</dbReference>
<accession>A0A9J5WXN3</accession>
<name>A0A9J5WXN3_SOLCO</name>
<proteinExistence type="predicted"/>
<dbReference type="Proteomes" id="UP000824120">
    <property type="component" value="Chromosome 10"/>
</dbReference>
<evidence type="ECO:0000256" key="3">
    <source>
        <dbReference type="ARBA" id="ARBA00022833"/>
    </source>
</evidence>
<protein>
    <recommendedName>
        <fullName evidence="6">AIPP2-like SPOC-like domain-containing protein</fullName>
    </recommendedName>
</protein>
<feature type="non-terminal residue" evidence="7">
    <location>
        <position position="1"/>
    </location>
</feature>
<sequence>ALKIYLNCGDKGFPNALIHCVNCLEFVVHLADFGMWKLKMEAKLIQGGLDMALEGKEKKPENMKDMEFAVIDKKVKSGIILNLSNEVLCEVSTESTAKGMWEKLKTLYMKRIVENILYLKQKLYTFCMVEGTSILSHLDAFDSILMHLTNIGVEVNDEDQAGCSNIWNNKYNLDGVVAHLSNKASQSVSGKEKLLQLHLHFEMISKDDLWPKYFKTLEATVDDIELFFFPSEARHQDKFDCMVQDIIGGEYALRALTPYGELLVFTSTKLPLRHWRYQRKCYLWGIFRATRGSSSRLLVPNRNRTPDNVLAARDLVNDRAPTEDDAQVMTGELRRDKRIRKTIARFDDYDCSRD</sequence>
<feature type="domain" description="AIPP2-like SPOC-like" evidence="6">
    <location>
        <begin position="162"/>
        <end position="287"/>
    </location>
</feature>
<dbReference type="GO" id="GO:0008270">
    <property type="term" value="F:zinc ion binding"/>
    <property type="evidence" value="ECO:0007669"/>
    <property type="project" value="UniProtKB-KW"/>
</dbReference>
<dbReference type="EMBL" id="JACXVP010000010">
    <property type="protein sequence ID" value="KAG5580555.1"/>
    <property type="molecule type" value="Genomic_DNA"/>
</dbReference>
<dbReference type="OrthoDB" id="787165at2759"/>
<evidence type="ECO:0000313" key="8">
    <source>
        <dbReference type="Proteomes" id="UP000824120"/>
    </source>
</evidence>
<dbReference type="AlphaFoldDB" id="A0A9J5WXN3"/>
<evidence type="ECO:0000313" key="7">
    <source>
        <dbReference type="EMBL" id="KAG5580555.1"/>
    </source>
</evidence>
<comment type="caution">
    <text evidence="7">The sequence shown here is derived from an EMBL/GenBank/DDBJ whole genome shotgun (WGS) entry which is preliminary data.</text>
</comment>
<organism evidence="7 8">
    <name type="scientific">Solanum commersonii</name>
    <name type="common">Commerson's wild potato</name>
    <name type="synonym">Commerson's nightshade</name>
    <dbReference type="NCBI Taxonomy" id="4109"/>
    <lineage>
        <taxon>Eukaryota</taxon>
        <taxon>Viridiplantae</taxon>
        <taxon>Streptophyta</taxon>
        <taxon>Embryophyta</taxon>
        <taxon>Tracheophyta</taxon>
        <taxon>Spermatophyta</taxon>
        <taxon>Magnoliopsida</taxon>
        <taxon>eudicotyledons</taxon>
        <taxon>Gunneridae</taxon>
        <taxon>Pentapetalae</taxon>
        <taxon>asterids</taxon>
        <taxon>lamiids</taxon>
        <taxon>Solanales</taxon>
        <taxon>Solanaceae</taxon>
        <taxon>Solanoideae</taxon>
        <taxon>Solaneae</taxon>
        <taxon>Solanum</taxon>
    </lineage>
</organism>
<dbReference type="GO" id="GO:0140566">
    <property type="term" value="F:histone reader activity"/>
    <property type="evidence" value="ECO:0007669"/>
    <property type="project" value="InterPro"/>
</dbReference>
<keyword evidence="5" id="KW-0804">Transcription</keyword>
<evidence type="ECO:0000256" key="2">
    <source>
        <dbReference type="ARBA" id="ARBA00022771"/>
    </source>
</evidence>
<keyword evidence="3" id="KW-0862">Zinc</keyword>
<keyword evidence="2" id="KW-0863">Zinc-finger</keyword>
<dbReference type="InterPro" id="IPR049914">
    <property type="entry name" value="PHD1-3/5-6"/>
</dbReference>
<dbReference type="InterPro" id="IPR056280">
    <property type="entry name" value="AIPP2-like_SPOC"/>
</dbReference>
<reference evidence="7 8" key="1">
    <citation type="submission" date="2020-09" db="EMBL/GenBank/DDBJ databases">
        <title>De no assembly of potato wild relative species, Solanum commersonii.</title>
        <authorList>
            <person name="Cho K."/>
        </authorList>
    </citation>
    <scope>NUCLEOTIDE SEQUENCE [LARGE SCALE GENOMIC DNA]</scope>
    <source>
        <strain evidence="7">LZ3.2</strain>
        <tissue evidence="7">Leaf</tissue>
    </source>
</reference>
<evidence type="ECO:0000256" key="5">
    <source>
        <dbReference type="ARBA" id="ARBA00023163"/>
    </source>
</evidence>
<keyword evidence="8" id="KW-1185">Reference proteome</keyword>